<reference evidence="1" key="1">
    <citation type="journal article" date="2006" name="Science">
        <title>The genome of black cottonwood, Populus trichocarpa (Torr. &amp; Gray).</title>
        <authorList>
            <person name="Tuskan G.A."/>
            <person name="Difazio S."/>
            <person name="Jansson S."/>
            <person name="Bohlmann J."/>
            <person name="Grigoriev I."/>
            <person name="Hellsten U."/>
            <person name="Putnam N."/>
            <person name="Ralph S."/>
            <person name="Rombauts S."/>
            <person name="Salamov A."/>
            <person name="Schein J."/>
            <person name="Sterck L."/>
            <person name="Aerts A."/>
            <person name="Bhalerao R.R."/>
            <person name="Bhalerao R.P."/>
            <person name="Blaudez D."/>
            <person name="Boerjan W."/>
            <person name="Brun A."/>
            <person name="Brunner A."/>
            <person name="Busov V."/>
            <person name="Campbell M."/>
            <person name="Carlson J."/>
            <person name="Chalot M."/>
            <person name="Chapman J."/>
            <person name="Chen G.L."/>
            <person name="Cooper D."/>
            <person name="Coutinho P.M."/>
            <person name="Couturier J."/>
            <person name="Covert S."/>
            <person name="Cronk Q."/>
            <person name="Cunningham R."/>
            <person name="Davis J."/>
            <person name="Degroeve S."/>
            <person name="Dejardin A."/>
            <person name="Depamphilis C."/>
            <person name="Detter J."/>
            <person name="Dirks B."/>
            <person name="Dubchak I."/>
            <person name="Duplessis S."/>
            <person name="Ehlting J."/>
            <person name="Ellis B."/>
            <person name="Gendler K."/>
            <person name="Goodstein D."/>
            <person name="Gribskov M."/>
            <person name="Grimwood J."/>
            <person name="Groover A."/>
            <person name="Gunter L."/>
            <person name="Hamberger B."/>
            <person name="Heinze B."/>
            <person name="Helariutta Y."/>
            <person name="Henrissat B."/>
            <person name="Holligan D."/>
            <person name="Holt R."/>
            <person name="Huang W."/>
            <person name="Islam-Faridi N."/>
            <person name="Jones S."/>
            <person name="Jones-Rhoades M."/>
            <person name="Jorgensen R."/>
            <person name="Joshi C."/>
            <person name="Kangasjarvi J."/>
            <person name="Karlsson J."/>
            <person name="Kelleher C."/>
            <person name="Kirkpatrick R."/>
            <person name="Kirst M."/>
            <person name="Kohler A."/>
            <person name="Kalluri U."/>
            <person name="Larimer F."/>
            <person name="Leebens-Mack J."/>
            <person name="Leple J.C."/>
            <person name="Locascio P."/>
            <person name="Lou Y."/>
            <person name="Lucas S."/>
            <person name="Martin F."/>
            <person name="Montanini B."/>
            <person name="Napoli C."/>
            <person name="Nelson D.R."/>
            <person name="Nelson C."/>
            <person name="Nieminen K."/>
            <person name="Nilsson O."/>
            <person name="Pereda V."/>
            <person name="Peter G."/>
            <person name="Philippe R."/>
            <person name="Pilate G."/>
            <person name="Poliakov A."/>
            <person name="Razumovskaya J."/>
            <person name="Richardson P."/>
            <person name="Rinaldi C."/>
            <person name="Ritland K."/>
            <person name="Rouze P."/>
            <person name="Ryaboy D."/>
            <person name="Schmutz J."/>
            <person name="Schrader J."/>
            <person name="Segerman B."/>
            <person name="Shin H."/>
            <person name="Siddiqui A."/>
            <person name="Sterky F."/>
            <person name="Terry A."/>
            <person name="Tsai C.J."/>
            <person name="Uberbacher E."/>
            <person name="Unneberg P."/>
            <person name="Vahala J."/>
            <person name="Wall K."/>
            <person name="Wessler S."/>
            <person name="Yang G."/>
            <person name="Yin T."/>
            <person name="Douglas C."/>
            <person name="Marra M."/>
            <person name="Sandberg G."/>
            <person name="Van de Peer Y."/>
            <person name="Rokhsar D."/>
        </authorList>
    </citation>
    <scope>NUCLEOTIDE SEQUENCE [LARGE SCALE GENOMIC DNA]</scope>
    <source>
        <strain evidence="1">Nisqually-1</strain>
    </source>
</reference>
<proteinExistence type="predicted"/>
<evidence type="ECO:0000313" key="1">
    <source>
        <dbReference type="EMBL" id="PNS22714.1"/>
    </source>
</evidence>
<organism evidence="1">
    <name type="scientific">Populus trichocarpa</name>
    <name type="common">Western balsam poplar</name>
    <name type="synonym">Populus balsamifera subsp. trichocarpa</name>
    <dbReference type="NCBI Taxonomy" id="3694"/>
    <lineage>
        <taxon>Eukaryota</taxon>
        <taxon>Viridiplantae</taxon>
        <taxon>Streptophyta</taxon>
        <taxon>Embryophyta</taxon>
        <taxon>Tracheophyta</taxon>
        <taxon>Spermatophyta</taxon>
        <taxon>Magnoliopsida</taxon>
        <taxon>eudicotyledons</taxon>
        <taxon>Gunneridae</taxon>
        <taxon>Pentapetalae</taxon>
        <taxon>rosids</taxon>
        <taxon>fabids</taxon>
        <taxon>Malpighiales</taxon>
        <taxon>Salicaceae</taxon>
        <taxon>Saliceae</taxon>
        <taxon>Populus</taxon>
    </lineage>
</organism>
<dbReference type="InParanoid" id="A0A2K1R608"/>
<accession>A0A2K1R608</accession>
<name>A0A2K1R608_POPTR</name>
<protein>
    <submittedName>
        <fullName evidence="1">Uncharacterized protein</fullName>
    </submittedName>
</protein>
<dbReference type="AlphaFoldDB" id="A0A2K1R608"/>
<gene>
    <name evidence="1" type="ORF">POPTR_T122500</name>
</gene>
<sequence length="143" mass="16693">MQGQIIRQPISEQNEITREQVPIKMEQTGRLEHAAARWEGVQNFWVLNSSSYRHWPMRSRRTSAFKVLKGIKLNSRLNRFQIPPFLCLWGPKRHLSHFITACRDTATNGSLLLRQFPLSLDGPAYEWYDISGPGPCWKQMQRA</sequence>
<reference evidence="1" key="2">
    <citation type="submission" date="2017-07" db="EMBL/GenBank/DDBJ databases">
        <title>WGS assembly of Populus trichocarpa.</title>
        <authorList>
            <person name="Tuskan G."/>
            <person name="Difazio S."/>
            <person name="Jansson S."/>
            <person name="Bohlmann J."/>
            <person name="Grigoriev I."/>
            <person name="Hellsten U."/>
            <person name="Putnam N."/>
            <person name="Ralph S."/>
            <person name="Rombauts S."/>
            <person name="Salamov A."/>
            <person name="Schein J."/>
            <person name="Sterck L."/>
            <person name="Aerts A."/>
            <person name="Bhalerao R."/>
            <person name="Bhalerao R."/>
            <person name="Blaudez D."/>
            <person name="Boerjan W."/>
            <person name="Brun A."/>
            <person name="Brunner A."/>
            <person name="Busov V."/>
            <person name="Campbell M."/>
            <person name="Carlson J."/>
            <person name="Chalot M."/>
            <person name="Chapman J."/>
            <person name="Chen G."/>
            <person name="Cooper D."/>
            <person name="Coutinho P."/>
            <person name="Couturier J."/>
            <person name="Covert S."/>
            <person name="Cronk Q."/>
            <person name="Cunningham R."/>
            <person name="Davis J."/>
            <person name="Degroeve S."/>
            <person name="Dejardin A."/>
            <person name="Depamphilis C."/>
            <person name="Detter J."/>
            <person name="Dirks B."/>
            <person name="Dubchak I."/>
            <person name="Duplessis S."/>
            <person name="Ehlting J."/>
            <person name="Ellis B."/>
            <person name="Gendler K."/>
            <person name="Goodstein D."/>
            <person name="Gribskov M."/>
            <person name="Grimwood J."/>
            <person name="Groover A."/>
            <person name="Gunter L."/>
            <person name="Hamberger B."/>
            <person name="Heinze B."/>
            <person name="Helariutta Y."/>
            <person name="Henrissat B."/>
            <person name="Holligan D."/>
            <person name="Holt R."/>
            <person name="Huang W."/>
            <person name="Islam-Faridi N."/>
            <person name="Jones S."/>
            <person name="Jones-Rhoades M."/>
            <person name="Jorgensen R."/>
            <person name="Joshi C."/>
            <person name="Kangasjarvi J."/>
            <person name="Karlsson J."/>
            <person name="Kelleher C."/>
            <person name="Kirkpatrick R."/>
            <person name="Kirst M."/>
            <person name="Kohler A."/>
            <person name="Kalluri U."/>
            <person name="Larimer F."/>
            <person name="Leebens-Mack J."/>
            <person name="Leple J."/>
            <person name="Locascio P."/>
            <person name="Lou Y."/>
            <person name="Lucas S."/>
            <person name="Martin F."/>
            <person name="Montanini B."/>
            <person name="Napoli C."/>
            <person name="Nelson D."/>
            <person name="Nelson C."/>
            <person name="Nieminen K."/>
            <person name="Nilsson O."/>
            <person name="Pereda V."/>
            <person name="Peter G."/>
            <person name="Philippe R."/>
            <person name="Pilate G."/>
            <person name="Poliakov A."/>
            <person name="Razumovskaya J."/>
            <person name="Richardson P."/>
            <person name="Rinaldi C."/>
            <person name="Ritland K."/>
            <person name="Rouze P."/>
            <person name="Ryaboy D."/>
            <person name="Schmutz J."/>
            <person name="Schrader J."/>
            <person name="Segerman B."/>
            <person name="Shin H."/>
            <person name="Siddiqui A."/>
            <person name="Sterky F."/>
            <person name="Terry A."/>
            <person name="Tsai C."/>
            <person name="Uberbacher E."/>
            <person name="Unneberg P."/>
            <person name="Vahala J."/>
            <person name="Wall K."/>
            <person name="Wessler S."/>
            <person name="Yang G."/>
            <person name="Yin T."/>
            <person name="Douglas C."/>
            <person name="Marra M."/>
            <person name="Sandberg G."/>
            <person name="Van De Peer Y."/>
            <person name="Rokhsar D."/>
        </authorList>
    </citation>
    <scope>NUCLEOTIDE SEQUENCE</scope>
    <source>
        <strain evidence="1">Nisqually-1</strain>
    </source>
</reference>
<dbReference type="EMBL" id="KZ623453">
    <property type="protein sequence ID" value="PNS22714.1"/>
    <property type="molecule type" value="Genomic_DNA"/>
</dbReference>